<evidence type="ECO:0000256" key="1">
    <source>
        <dbReference type="ARBA" id="ARBA00004613"/>
    </source>
</evidence>
<dbReference type="Gene3D" id="2.160.20.10">
    <property type="entry name" value="Single-stranded right-handed beta-helix, Pectin lyase-like"/>
    <property type="match status" value="1"/>
</dbReference>
<comment type="subcellular location">
    <subcellularLocation>
        <location evidence="1">Secreted</location>
    </subcellularLocation>
</comment>
<organism evidence="7 8">
    <name type="scientific">Pontiella agarivorans</name>
    <dbReference type="NCBI Taxonomy" id="3038953"/>
    <lineage>
        <taxon>Bacteria</taxon>
        <taxon>Pseudomonadati</taxon>
        <taxon>Kiritimatiellota</taxon>
        <taxon>Kiritimatiellia</taxon>
        <taxon>Kiritimatiellales</taxon>
        <taxon>Pontiellaceae</taxon>
        <taxon>Pontiella</taxon>
    </lineage>
</organism>
<feature type="domain" description="Cellulose binding type IV" evidence="6">
    <location>
        <begin position="198"/>
        <end position="332"/>
    </location>
</feature>
<evidence type="ECO:0000256" key="2">
    <source>
        <dbReference type="ARBA" id="ARBA00022525"/>
    </source>
</evidence>
<dbReference type="SUPFAM" id="SSF49785">
    <property type="entry name" value="Galactose-binding domain-like"/>
    <property type="match status" value="1"/>
</dbReference>
<dbReference type="CDD" id="cd04084">
    <property type="entry name" value="CBM6_xylanase-like"/>
    <property type="match status" value="1"/>
</dbReference>
<dbReference type="Pfam" id="PF13229">
    <property type="entry name" value="Beta_helix"/>
    <property type="match status" value="1"/>
</dbReference>
<dbReference type="InterPro" id="IPR005084">
    <property type="entry name" value="CBM6"/>
</dbReference>
<keyword evidence="8" id="KW-1185">Reference proteome</keyword>
<evidence type="ECO:0000256" key="4">
    <source>
        <dbReference type="SAM" id="MobiDB-lite"/>
    </source>
</evidence>
<dbReference type="InterPro" id="IPR039448">
    <property type="entry name" value="Beta_helix"/>
</dbReference>
<sequence length="764" mass="84717">MLKMMMKAGFRILLAAWVAIPAAAKEFHVSKRGDDRSAGSLQEPLLTIAAAAAKAQPGDTVIVHEGVYRERINPPRGGVSDAQRITYQAFSGDNVVIKGSEVISDWTQVEDDVWKAVIPNSFFGDYNPFADVLSGDWYVDDNWDHHQGAVYLNGDWLHEARSLDDVMQPVGAVADRYSPTCVRHFFGRKVTDFLRLKEIALSNGVSIDVFDFIGASGVDQVVDKKEKSTFLGNFHPGDWVLYDSVDLTGVDQIELLATTERHGAIVEVRLGGPRGRLIGSARLPSVRFWSQWFTLPVSLENVSGTHDVCMVCRDPQESAWADIRLWYAKVDETKTTIWAQFPGKDPNRELVEVNARRTVFYPDKPGRNYITVRGFTLEHAATPWAPPTAEQVGLIGTHWSKGWVIEDNTIRYATCTGVTLGKFGDEGDNQAESAPGYVETIKRALSKGWNKESVGSHLVRNNHISHCEQAGIVGSMGAAFSRIEGNHIHDIHVKRQFWGAEMAAIKFHGPIDTQIIGNYIHHSEKGIWLDWMTQGTRVSGNLLHDNPTCDLHLEVNHGPFLFDNNIFLSEVSLWDWSNGGAYVHNLFAGTIQHRSITRNVPYHPPHKTDIVALKANPGGDSRFYNNIFAGRRGTDLPYGLSVYAAARLPMFVKGNVYYNGAQPFPGEQCSHVVSAFDPEMRVAQKGGTAVFNFRLDDAFGSVETQPVDTEMLGKALIPNQGFEHPDGSPITIDQDILGEARNRKHPAAGPFSISRPGKHSVRMN</sequence>
<dbReference type="Pfam" id="PF21258">
    <property type="entry name" value="Glyco_hydro_120_ins"/>
    <property type="match status" value="1"/>
</dbReference>
<dbReference type="Proteomes" id="UP001290861">
    <property type="component" value="Unassembled WGS sequence"/>
</dbReference>
<evidence type="ECO:0000259" key="6">
    <source>
        <dbReference type="SMART" id="SM00606"/>
    </source>
</evidence>
<dbReference type="SMART" id="SM00606">
    <property type="entry name" value="CBD_IV"/>
    <property type="match status" value="1"/>
</dbReference>
<dbReference type="InterPro" id="IPR052052">
    <property type="entry name" value="Polysaccharide_Lyase_9"/>
</dbReference>
<reference evidence="7 8" key="1">
    <citation type="journal article" date="2024" name="Appl. Environ. Microbiol.">
        <title>Pontiella agarivorans sp. nov., a novel marine anaerobic bacterium capable of degrading macroalgal polysaccharides and fixing nitrogen.</title>
        <authorList>
            <person name="Liu N."/>
            <person name="Kivenson V."/>
            <person name="Peng X."/>
            <person name="Cui Z."/>
            <person name="Lankiewicz T.S."/>
            <person name="Gosselin K.M."/>
            <person name="English C.J."/>
            <person name="Blair E.M."/>
            <person name="O'Malley M.A."/>
            <person name="Valentine D.L."/>
        </authorList>
    </citation>
    <scope>NUCLEOTIDE SEQUENCE [LARGE SCALE GENOMIC DNA]</scope>
    <source>
        <strain evidence="7 8">NLcol2</strain>
    </source>
</reference>
<evidence type="ECO:0000313" key="8">
    <source>
        <dbReference type="Proteomes" id="UP001290861"/>
    </source>
</evidence>
<feature type="chain" id="PRO_5046786772" evidence="5">
    <location>
        <begin position="25"/>
        <end position="764"/>
    </location>
</feature>
<dbReference type="InterPro" id="IPR008979">
    <property type="entry name" value="Galactose-bd-like_sf"/>
</dbReference>
<keyword evidence="3 5" id="KW-0732">Signal</keyword>
<dbReference type="PANTHER" id="PTHR40088:SF2">
    <property type="entry name" value="SECRETED SUGAR HYDROLASE"/>
    <property type="match status" value="1"/>
</dbReference>
<dbReference type="InterPro" id="IPR013780">
    <property type="entry name" value="Glyco_hydro_b"/>
</dbReference>
<feature type="region of interest" description="Disordered" evidence="4">
    <location>
        <begin position="744"/>
        <end position="764"/>
    </location>
</feature>
<evidence type="ECO:0000313" key="7">
    <source>
        <dbReference type="EMBL" id="MDZ8117008.1"/>
    </source>
</evidence>
<dbReference type="EMBL" id="JARVCO010000002">
    <property type="protein sequence ID" value="MDZ8117008.1"/>
    <property type="molecule type" value="Genomic_DNA"/>
</dbReference>
<protein>
    <submittedName>
        <fullName evidence="7">Carbohydrate-binding protein</fullName>
    </submittedName>
</protein>
<keyword evidence="2" id="KW-0964">Secreted</keyword>
<dbReference type="InterPro" id="IPR011050">
    <property type="entry name" value="Pectin_lyase_fold/virulence"/>
</dbReference>
<proteinExistence type="predicted"/>
<dbReference type="PANTHER" id="PTHR40088">
    <property type="entry name" value="PECTATE LYASE (EUROFUNG)"/>
    <property type="match status" value="1"/>
</dbReference>
<dbReference type="Gene3D" id="2.60.120.260">
    <property type="entry name" value="Galactose-binding domain-like"/>
    <property type="match status" value="1"/>
</dbReference>
<dbReference type="Gene3D" id="2.60.40.1180">
    <property type="entry name" value="Golgi alpha-mannosidase II"/>
    <property type="match status" value="1"/>
</dbReference>
<name>A0ABU5MS29_9BACT</name>
<feature type="signal peptide" evidence="5">
    <location>
        <begin position="1"/>
        <end position="24"/>
    </location>
</feature>
<accession>A0ABU5MS29</accession>
<gene>
    <name evidence="7" type="ORF">P9H32_00085</name>
</gene>
<dbReference type="InterPro" id="IPR006584">
    <property type="entry name" value="Cellulose-bd_IV"/>
</dbReference>
<dbReference type="SUPFAM" id="SSF51126">
    <property type="entry name" value="Pectin lyase-like"/>
    <property type="match status" value="1"/>
</dbReference>
<dbReference type="InterPro" id="IPR049169">
    <property type="entry name" value="Glyco_hydro_120_ins"/>
</dbReference>
<dbReference type="RefSeq" id="WP_322606814.1">
    <property type="nucleotide sequence ID" value="NZ_JARVCO010000002.1"/>
</dbReference>
<comment type="caution">
    <text evidence="7">The sequence shown here is derived from an EMBL/GenBank/DDBJ whole genome shotgun (WGS) entry which is preliminary data.</text>
</comment>
<evidence type="ECO:0000256" key="5">
    <source>
        <dbReference type="SAM" id="SignalP"/>
    </source>
</evidence>
<evidence type="ECO:0000256" key="3">
    <source>
        <dbReference type="ARBA" id="ARBA00022729"/>
    </source>
</evidence>
<dbReference type="InterPro" id="IPR012334">
    <property type="entry name" value="Pectin_lyas_fold"/>
</dbReference>
<dbReference type="Pfam" id="PF03422">
    <property type="entry name" value="CBM_6"/>
    <property type="match status" value="1"/>
</dbReference>